<comment type="caution">
    <text evidence="2">The sequence shown here is derived from an EMBL/GenBank/DDBJ whole genome shotgun (WGS) entry which is preliminary data.</text>
</comment>
<dbReference type="Gene3D" id="3.40.33.10">
    <property type="entry name" value="CAP"/>
    <property type="match status" value="1"/>
</dbReference>
<dbReference type="PROSITE" id="PS00018">
    <property type="entry name" value="EF_HAND_1"/>
    <property type="match status" value="2"/>
</dbReference>
<protein>
    <submittedName>
        <fullName evidence="2">Cysteine-rich secretory protein family protein</fullName>
    </submittedName>
</protein>
<proteinExistence type="predicted"/>
<dbReference type="Pfam" id="PF00188">
    <property type="entry name" value="CAP"/>
    <property type="match status" value="1"/>
</dbReference>
<dbReference type="InterPro" id="IPR018247">
    <property type="entry name" value="EF_Hand_1_Ca_BS"/>
</dbReference>
<evidence type="ECO:0000313" key="2">
    <source>
        <dbReference type="EMBL" id="SDG21209.1"/>
    </source>
</evidence>
<reference evidence="2 3" key="1">
    <citation type="submission" date="2016-10" db="EMBL/GenBank/DDBJ databases">
        <authorList>
            <person name="Varghese N."/>
            <person name="Submissions S."/>
        </authorList>
    </citation>
    <scope>NUCLEOTIDE SEQUENCE [LARGE SCALE GENOMIC DNA]</scope>
    <source>
        <strain evidence="2 3">PL 12/M</strain>
    </source>
</reference>
<organism evidence="2 3">
    <name type="scientific">Methanolobus vulcani</name>
    <dbReference type="NCBI Taxonomy" id="38026"/>
    <lineage>
        <taxon>Archaea</taxon>
        <taxon>Methanobacteriati</taxon>
        <taxon>Methanobacteriota</taxon>
        <taxon>Stenosarchaea group</taxon>
        <taxon>Methanomicrobia</taxon>
        <taxon>Methanosarcinales</taxon>
        <taxon>Methanosarcinaceae</taxon>
        <taxon>Methanolobus</taxon>
    </lineage>
</organism>
<dbReference type="OrthoDB" id="60683at2157"/>
<dbReference type="EMBL" id="FNCA01000009">
    <property type="protein sequence ID" value="SDG21209.1"/>
    <property type="molecule type" value="Genomic_DNA"/>
</dbReference>
<accession>A0A7Z7AYE8</accession>
<evidence type="ECO:0000259" key="1">
    <source>
        <dbReference type="Pfam" id="PF00188"/>
    </source>
</evidence>
<dbReference type="RefSeq" id="WP_091710711.1">
    <property type="nucleotide sequence ID" value="NZ_FNCA01000009.1"/>
</dbReference>
<keyword evidence="3" id="KW-1185">Reference proteome</keyword>
<name>A0A7Z7AYE8_9EURY</name>
<dbReference type="PANTHER" id="PTHR31157:SF1">
    <property type="entry name" value="SCP DOMAIN-CONTAINING PROTEIN"/>
    <property type="match status" value="1"/>
</dbReference>
<evidence type="ECO:0000313" key="3">
    <source>
        <dbReference type="Proteomes" id="UP000199259"/>
    </source>
</evidence>
<dbReference type="PANTHER" id="PTHR31157">
    <property type="entry name" value="SCP DOMAIN-CONTAINING PROTEIN"/>
    <property type="match status" value="1"/>
</dbReference>
<gene>
    <name evidence="2" type="ORF">SAMN04488589_2428</name>
</gene>
<dbReference type="InterPro" id="IPR014044">
    <property type="entry name" value="CAP_dom"/>
</dbReference>
<dbReference type="CDD" id="cd05379">
    <property type="entry name" value="CAP_bacterial"/>
    <property type="match status" value="1"/>
</dbReference>
<dbReference type="Gene3D" id="2.60.40.4130">
    <property type="match status" value="1"/>
</dbReference>
<feature type="domain" description="SCP" evidence="1">
    <location>
        <begin position="39"/>
        <end position="150"/>
    </location>
</feature>
<dbReference type="InterPro" id="IPR035940">
    <property type="entry name" value="CAP_sf"/>
</dbReference>
<dbReference type="AlphaFoldDB" id="A0A7Z7AYE8"/>
<dbReference type="Proteomes" id="UP000199259">
    <property type="component" value="Unassembled WGS sequence"/>
</dbReference>
<sequence length="315" mass="35154">MKKTYYLPGCIFVCIILLSCLVSAVSAEDVYAAQEKQMLDLINAERISYGLEPLSLNPVLTQVARDHSKEMIEKDYFSHDSYDGTLFWERMKDAGYPIYRVAENIAMNYPPDVVKAHENLMNSPGHRANILNPDYNEIGIGIWVGEYTSYPNTAMYTEDFGWNADAQTAFSITSSSPASYSISSDGSDQLFSIQANDLCDVSWSVDGTVVKTDEDVTVSSYNMQSPSEATHDIEATAVSSGGTDSVAWELEVMPSESMKGDFDGDKDVDFDDFVEFAEVYNSTSDNVKYNPVFDFDNDKDVDFDDFVEFAAVYNK</sequence>
<dbReference type="PROSITE" id="PS51257">
    <property type="entry name" value="PROKAR_LIPOPROTEIN"/>
    <property type="match status" value="1"/>
</dbReference>
<dbReference type="SUPFAM" id="SSF55797">
    <property type="entry name" value="PR-1-like"/>
    <property type="match status" value="1"/>
</dbReference>